<dbReference type="Proteomes" id="UP000603904">
    <property type="component" value="Unassembled WGS sequence"/>
</dbReference>
<keyword evidence="3" id="KW-1185">Reference proteome</keyword>
<evidence type="ECO:0000313" key="2">
    <source>
        <dbReference type="EMBL" id="GIH43706.1"/>
    </source>
</evidence>
<evidence type="ECO:0000256" key="1">
    <source>
        <dbReference type="SAM" id="MobiDB-lite"/>
    </source>
</evidence>
<comment type="caution">
    <text evidence="2">The sequence shown here is derived from an EMBL/GenBank/DDBJ whole genome shotgun (WGS) entry which is preliminary data.</text>
</comment>
<proteinExistence type="predicted"/>
<feature type="region of interest" description="Disordered" evidence="1">
    <location>
        <begin position="124"/>
        <end position="150"/>
    </location>
</feature>
<sequence length="150" mass="17453">MPFKRVGLSVFDSPTREDPEMLIPCLACDSRFRPDEFFGACHDYNRGRDLVAWTCPRCGNRDDVRIFPGELGFGYVRRGRYDVQDRIRVPGMRRRRHELRLDICLDEHVWRVRARDLPGDGSRPFRRTPFYEDTGPFDQTGPFDAAGARG</sequence>
<reference evidence="2 3" key="1">
    <citation type="submission" date="2021-01" db="EMBL/GenBank/DDBJ databases">
        <title>Whole genome shotgun sequence of Microbispora corallina NBRC 16416.</title>
        <authorList>
            <person name="Komaki H."/>
            <person name="Tamura T."/>
        </authorList>
    </citation>
    <scope>NUCLEOTIDE SEQUENCE [LARGE SCALE GENOMIC DNA]</scope>
    <source>
        <strain evidence="2 3">NBRC 16416</strain>
    </source>
</reference>
<accession>A0ABQ4G9E4</accession>
<name>A0ABQ4G9E4_9ACTN</name>
<organism evidence="2 3">
    <name type="scientific">Microbispora corallina</name>
    <dbReference type="NCBI Taxonomy" id="83302"/>
    <lineage>
        <taxon>Bacteria</taxon>
        <taxon>Bacillati</taxon>
        <taxon>Actinomycetota</taxon>
        <taxon>Actinomycetes</taxon>
        <taxon>Streptosporangiales</taxon>
        <taxon>Streptosporangiaceae</taxon>
        <taxon>Microbispora</taxon>
    </lineage>
</organism>
<evidence type="ECO:0000313" key="3">
    <source>
        <dbReference type="Proteomes" id="UP000603904"/>
    </source>
</evidence>
<protein>
    <submittedName>
        <fullName evidence="2">Uncharacterized protein</fullName>
    </submittedName>
</protein>
<dbReference type="EMBL" id="BOOC01000043">
    <property type="protein sequence ID" value="GIH43706.1"/>
    <property type="molecule type" value="Genomic_DNA"/>
</dbReference>
<gene>
    <name evidence="2" type="ORF">Mco01_67060</name>
</gene>